<organism evidence="1 2">
    <name type="scientific">Kytococcus schroeteri</name>
    <dbReference type="NCBI Taxonomy" id="138300"/>
    <lineage>
        <taxon>Bacteria</taxon>
        <taxon>Bacillati</taxon>
        <taxon>Actinomycetota</taxon>
        <taxon>Actinomycetes</taxon>
        <taxon>Micrococcales</taxon>
        <taxon>Kytococcaceae</taxon>
        <taxon>Kytococcus</taxon>
    </lineage>
</organism>
<evidence type="ECO:0000313" key="2">
    <source>
        <dbReference type="Proteomes" id="UP000234206"/>
    </source>
</evidence>
<dbReference type="Gene3D" id="3.40.960.10">
    <property type="entry name" value="VSR Endonuclease"/>
    <property type="match status" value="1"/>
</dbReference>
<reference evidence="1 2" key="1">
    <citation type="submission" date="2017-12" db="EMBL/GenBank/DDBJ databases">
        <title>Phylogenetic diversity of female urinary microbiome.</title>
        <authorList>
            <person name="Thomas-White K."/>
            <person name="Wolfe A.J."/>
        </authorList>
    </citation>
    <scope>NUCLEOTIDE SEQUENCE [LARGE SCALE GENOMIC DNA]</scope>
    <source>
        <strain evidence="1 2">UMB1298</strain>
    </source>
</reference>
<dbReference type="SUPFAM" id="SSF52980">
    <property type="entry name" value="Restriction endonuclease-like"/>
    <property type="match status" value="1"/>
</dbReference>
<dbReference type="Proteomes" id="UP000234206">
    <property type="component" value="Unassembled WGS sequence"/>
</dbReference>
<gene>
    <name evidence="1" type="ORF">CYJ76_10575</name>
</gene>
<name>A0A2I1P8H7_9MICO</name>
<evidence type="ECO:0000313" key="1">
    <source>
        <dbReference type="EMBL" id="PKZ40902.1"/>
    </source>
</evidence>
<sequence>MEVDGARCASLLTTWRGLATMLGERDLTAAADWLIGRDCPLTGTLTVEDLARSLAPGGRGAGRARAALAIADGDAASPKESHLRHLVLSWGVPAPEVNADVHDDHGQWLGCSDLVWRSRKVAAEYEGDHHRTDRRQWQLDIERIRLYEAAGWTVIRATSRDLSRPARLREALLRALEDSGTRAA</sequence>
<protein>
    <recommendedName>
        <fullName evidence="3">DUF559 domain-containing protein</fullName>
    </recommendedName>
</protein>
<keyword evidence="2" id="KW-1185">Reference proteome</keyword>
<proteinExistence type="predicted"/>
<evidence type="ECO:0008006" key="3">
    <source>
        <dbReference type="Google" id="ProtNLM"/>
    </source>
</evidence>
<dbReference type="AlphaFoldDB" id="A0A2I1P8H7"/>
<accession>A0A2I1P8H7</accession>
<dbReference type="InterPro" id="IPR011335">
    <property type="entry name" value="Restrct_endonuc-II-like"/>
</dbReference>
<comment type="caution">
    <text evidence="1">The sequence shown here is derived from an EMBL/GenBank/DDBJ whole genome shotgun (WGS) entry which is preliminary data.</text>
</comment>
<dbReference type="EMBL" id="PKIZ01000024">
    <property type="protein sequence ID" value="PKZ40902.1"/>
    <property type="molecule type" value="Genomic_DNA"/>
</dbReference>